<evidence type="ECO:0000313" key="2">
    <source>
        <dbReference type="EMBL" id="KAJ4960083.1"/>
    </source>
</evidence>
<dbReference type="AlphaFoldDB" id="A0A9Q0H884"/>
<proteinExistence type="predicted"/>
<accession>A0A9Q0H884</accession>
<name>A0A9Q0H884_9MAGN</name>
<organism evidence="2 3">
    <name type="scientific">Protea cynaroides</name>
    <dbReference type="NCBI Taxonomy" id="273540"/>
    <lineage>
        <taxon>Eukaryota</taxon>
        <taxon>Viridiplantae</taxon>
        <taxon>Streptophyta</taxon>
        <taxon>Embryophyta</taxon>
        <taxon>Tracheophyta</taxon>
        <taxon>Spermatophyta</taxon>
        <taxon>Magnoliopsida</taxon>
        <taxon>Proteales</taxon>
        <taxon>Proteaceae</taxon>
        <taxon>Protea</taxon>
    </lineage>
</organism>
<dbReference type="EMBL" id="JAMYWD010000009">
    <property type="protein sequence ID" value="KAJ4960083.1"/>
    <property type="molecule type" value="Genomic_DNA"/>
</dbReference>
<evidence type="ECO:0000256" key="1">
    <source>
        <dbReference type="SAM" id="MobiDB-lite"/>
    </source>
</evidence>
<keyword evidence="3" id="KW-1185">Reference proteome</keyword>
<comment type="caution">
    <text evidence="2">The sequence shown here is derived from an EMBL/GenBank/DDBJ whole genome shotgun (WGS) entry which is preliminary data.</text>
</comment>
<reference evidence="2" key="1">
    <citation type="journal article" date="2023" name="Plant J.">
        <title>The genome of the king protea, Protea cynaroides.</title>
        <authorList>
            <person name="Chang J."/>
            <person name="Duong T.A."/>
            <person name="Schoeman C."/>
            <person name="Ma X."/>
            <person name="Roodt D."/>
            <person name="Barker N."/>
            <person name="Li Z."/>
            <person name="Van de Peer Y."/>
            <person name="Mizrachi E."/>
        </authorList>
    </citation>
    <scope>NUCLEOTIDE SEQUENCE</scope>
    <source>
        <tissue evidence="2">Young leaves</tissue>
    </source>
</reference>
<feature type="compositionally biased region" description="Basic and acidic residues" evidence="1">
    <location>
        <begin position="115"/>
        <end position="141"/>
    </location>
</feature>
<dbReference type="Proteomes" id="UP001141806">
    <property type="component" value="Unassembled WGS sequence"/>
</dbReference>
<feature type="region of interest" description="Disordered" evidence="1">
    <location>
        <begin position="115"/>
        <end position="153"/>
    </location>
</feature>
<evidence type="ECO:0000313" key="3">
    <source>
        <dbReference type="Proteomes" id="UP001141806"/>
    </source>
</evidence>
<gene>
    <name evidence="2" type="ORF">NE237_019993</name>
</gene>
<protein>
    <submittedName>
        <fullName evidence="2">Uncharacterized protein</fullName>
    </submittedName>
</protein>
<feature type="region of interest" description="Disordered" evidence="1">
    <location>
        <begin position="1"/>
        <end position="23"/>
    </location>
</feature>
<sequence>MESEEDAEGYELRPQTKKRLPIGTQVVEDTLPATGVTLIENVGGNSRAESTQKGGTIETEDARFIPNVNFSASQYILHTHGAIEELNWTRGMGEGLKIKLKDTKTKLIEAQTHSKEAQNHLKGVEKSCDQYKDQAKERQSEASRTQNRVITLEKEVSDMREEVTKSALK</sequence>